<accession>A0A873WJJ4</accession>
<protein>
    <submittedName>
        <fullName evidence="1">Uncharacterized protein</fullName>
    </submittedName>
</protein>
<name>A0A873WJJ4_9CAUD</name>
<keyword evidence="2" id="KW-1185">Reference proteome</keyword>
<evidence type="ECO:0000313" key="2">
    <source>
        <dbReference type="Proteomes" id="UP000662797"/>
    </source>
</evidence>
<evidence type="ECO:0000313" key="1">
    <source>
        <dbReference type="EMBL" id="QPB09666.1"/>
    </source>
</evidence>
<dbReference type="Proteomes" id="UP000662797">
    <property type="component" value="Segment"/>
</dbReference>
<organism evidence="1 2">
    <name type="scientific">Streptomyces phage Spernnie</name>
    <dbReference type="NCBI Taxonomy" id="2767588"/>
    <lineage>
        <taxon>Viruses</taxon>
        <taxon>Duplodnaviria</taxon>
        <taxon>Heunggongvirae</taxon>
        <taxon>Uroviricota</taxon>
        <taxon>Caudoviricetes</taxon>
        <taxon>Arquatrovirinae</taxon>
        <taxon>Sentinelvirus</taxon>
        <taxon>Sentinelvirus spernnie</taxon>
    </lineage>
</organism>
<sequence>MSRERSGWEYIHGVPRWAPTVETAISELTYDKYGQEYTESVAKLMDIARAAQRDCADRLTDAGHAEAAALIYPDYPEENEQ</sequence>
<proteinExistence type="predicted"/>
<dbReference type="EMBL" id="MT701594">
    <property type="protein sequence ID" value="QPB09666.1"/>
    <property type="molecule type" value="Genomic_DNA"/>
</dbReference>
<gene>
    <name evidence="1" type="ORF">CPT_Spernnie_062</name>
</gene>
<reference evidence="1" key="1">
    <citation type="submission" date="2020-07" db="EMBL/GenBank/DDBJ databases">
        <title>Complete genome sequence of Streptomyces phage Spernnie.</title>
        <authorList>
            <person name="Tate N.B."/>
            <person name="Melbern L."/>
            <person name="Clark J.D."/>
            <person name="Hernandez I."/>
            <person name="Liu M."/>
            <person name="Burrowes B.H."/>
        </authorList>
    </citation>
    <scope>NUCLEOTIDE SEQUENCE</scope>
</reference>